<proteinExistence type="predicted"/>
<dbReference type="RefSeq" id="WP_007001476.1">
    <property type="nucleotide sequence ID" value="NZ_JH992955.1"/>
</dbReference>
<feature type="transmembrane region" description="Helical" evidence="2">
    <location>
        <begin position="155"/>
        <end position="176"/>
    </location>
</feature>
<dbReference type="PATRIC" id="fig|883066.3.peg.1329"/>
<evidence type="ECO:0000256" key="1">
    <source>
        <dbReference type="SAM" id="MobiDB-lite"/>
    </source>
</evidence>
<evidence type="ECO:0000313" key="3">
    <source>
        <dbReference type="EMBL" id="EKU94816.1"/>
    </source>
</evidence>
<evidence type="ECO:0000313" key="4">
    <source>
        <dbReference type="Proteomes" id="UP000009888"/>
    </source>
</evidence>
<dbReference type="AlphaFoldDB" id="K9EG30"/>
<accession>K9EG30</accession>
<organism evidence="3 4">
    <name type="scientific">Actinobaculum massiliense ACS-171-V-Col2</name>
    <dbReference type="NCBI Taxonomy" id="883066"/>
    <lineage>
        <taxon>Bacteria</taxon>
        <taxon>Bacillati</taxon>
        <taxon>Actinomycetota</taxon>
        <taxon>Actinomycetes</taxon>
        <taxon>Actinomycetales</taxon>
        <taxon>Actinomycetaceae</taxon>
        <taxon>Actinobaculum</taxon>
    </lineage>
</organism>
<reference evidence="3 4" key="1">
    <citation type="submission" date="2012-09" db="EMBL/GenBank/DDBJ databases">
        <title>The Genome Sequence of Actinobaculum massiliae ACS-171-V-COL2.</title>
        <authorList>
            <consortium name="The Broad Institute Genome Sequencing Platform"/>
            <person name="Earl A."/>
            <person name="Ward D."/>
            <person name="Feldgarden M."/>
            <person name="Gevers D."/>
            <person name="Saerens B."/>
            <person name="Vaneechoutte M."/>
            <person name="Walker B."/>
            <person name="Young S.K."/>
            <person name="Zeng Q."/>
            <person name="Gargeya S."/>
            <person name="Fitzgerald M."/>
            <person name="Haas B."/>
            <person name="Abouelleil A."/>
            <person name="Alvarado L."/>
            <person name="Arachchi H.M."/>
            <person name="Berlin A."/>
            <person name="Chapman S.B."/>
            <person name="Goldberg J."/>
            <person name="Griggs A."/>
            <person name="Gujja S."/>
            <person name="Hansen M."/>
            <person name="Howarth C."/>
            <person name="Imamovic A."/>
            <person name="Larimer J."/>
            <person name="McCowen C."/>
            <person name="Montmayeur A."/>
            <person name="Murphy C."/>
            <person name="Neiman D."/>
            <person name="Pearson M."/>
            <person name="Priest M."/>
            <person name="Roberts A."/>
            <person name="Saif S."/>
            <person name="Shea T."/>
            <person name="Sisk P."/>
            <person name="Sykes S."/>
            <person name="Wortman J."/>
            <person name="Nusbaum C."/>
            <person name="Birren B."/>
        </authorList>
    </citation>
    <scope>NUCLEOTIDE SEQUENCE [LARGE SCALE GENOMIC DNA]</scope>
    <source>
        <strain evidence="4">ACS-171-V-Col2</strain>
    </source>
</reference>
<keyword evidence="2" id="KW-0812">Transmembrane</keyword>
<protein>
    <submittedName>
        <fullName evidence="3">Uncharacterized protein</fullName>
    </submittedName>
</protein>
<feature type="transmembrane region" description="Helical" evidence="2">
    <location>
        <begin position="121"/>
        <end position="143"/>
    </location>
</feature>
<dbReference type="EMBL" id="AGWL01000007">
    <property type="protein sequence ID" value="EKU94816.1"/>
    <property type="molecule type" value="Genomic_DNA"/>
</dbReference>
<comment type="caution">
    <text evidence="3">The sequence shown here is derived from an EMBL/GenBank/DDBJ whole genome shotgun (WGS) entry which is preliminary data.</text>
</comment>
<name>K9EG30_9ACTO</name>
<dbReference type="Proteomes" id="UP000009888">
    <property type="component" value="Unassembled WGS sequence"/>
</dbReference>
<dbReference type="HOGENOM" id="CLU_1264686_0_0_11"/>
<feature type="compositionally biased region" description="Low complexity" evidence="1">
    <location>
        <begin position="19"/>
        <end position="37"/>
    </location>
</feature>
<gene>
    <name evidence="3" type="ORF">HMPREF9233_01270</name>
</gene>
<dbReference type="STRING" id="202789.GCA_001457435_00841"/>
<sequence length="218" mass="22289">MSEQHHNYPAPNGYGNSAQGGYLPNNGQQPQPGFPGNSSGAGYQPAAPGMPYSSAHQYALPGYGYFAQPPRRKANVARNWPLMISAVGGLLMFISVLLPVYSVGWQYGNVTWFGSASTPAAFIGVLLLLVGLAVATLGTITSFMSKSSLQVTGSILAVAGGFFALGVSGLLLAVASSAADGVGVGVILLLMGSIAMAVGGVISFFIKPTSFPRSVISA</sequence>
<keyword evidence="4" id="KW-1185">Reference proteome</keyword>
<feature type="transmembrane region" description="Helical" evidence="2">
    <location>
        <begin position="80"/>
        <end position="101"/>
    </location>
</feature>
<feature type="region of interest" description="Disordered" evidence="1">
    <location>
        <begin position="1"/>
        <end position="42"/>
    </location>
</feature>
<keyword evidence="2" id="KW-0472">Membrane</keyword>
<feature type="transmembrane region" description="Helical" evidence="2">
    <location>
        <begin position="182"/>
        <end position="206"/>
    </location>
</feature>
<evidence type="ECO:0000256" key="2">
    <source>
        <dbReference type="SAM" id="Phobius"/>
    </source>
</evidence>
<keyword evidence="2" id="KW-1133">Transmembrane helix</keyword>